<dbReference type="AlphaFoldDB" id="A0A5C1A451"/>
<reference evidence="1" key="2">
    <citation type="journal article" date="2020" name="Int. J. Syst. Evol. Microbiol.">
        <title>Limnoglobus roseus gen. nov., sp. nov., a novel freshwater planctomycete with a giant genome from the family Gemmataceae.</title>
        <authorList>
            <person name="Kulichevskaya I.S."/>
            <person name="Naumoff D.G."/>
            <person name="Miroshnikov K.K."/>
            <person name="Ivanova A.A."/>
            <person name="Philippov D.A."/>
            <person name="Hakobyan A."/>
            <person name="Rijpstra W.I.C."/>
            <person name="Damste J.S.S."/>
            <person name="Liesack W."/>
            <person name="Dedysh S.N."/>
        </authorList>
    </citation>
    <scope>NUCLEOTIDE SEQUENCE</scope>
    <source>
        <strain evidence="1">PX52</strain>
    </source>
</reference>
<accession>A0A5C1A451</accession>
<evidence type="ECO:0000313" key="2">
    <source>
        <dbReference type="EMBL" id="QEL15796.1"/>
    </source>
</evidence>
<dbReference type="KEGG" id="lrs:PX52LOC_07003"/>
<dbReference type="RefSeq" id="WP_246173547.1">
    <property type="nucleotide sequence ID" value="NZ_CP042425.1"/>
</dbReference>
<name>A0A5C1A451_9BACT</name>
<proteinExistence type="predicted"/>
<dbReference type="EMBL" id="CP042425">
    <property type="protein sequence ID" value="QEL19921.1"/>
    <property type="molecule type" value="Genomic_DNA"/>
</dbReference>
<dbReference type="EMBL" id="CP042425">
    <property type="protein sequence ID" value="QEL13859.1"/>
    <property type="molecule type" value="Genomic_DNA"/>
</dbReference>
<dbReference type="KEGG" id="lrs:PX52LOC_03273"/>
<evidence type="ECO:0000313" key="1">
    <source>
        <dbReference type="EMBL" id="QEL13859.1"/>
    </source>
</evidence>
<dbReference type="Proteomes" id="UP000324974">
    <property type="component" value="Chromosome"/>
</dbReference>
<reference evidence="5" key="1">
    <citation type="submission" date="2019-08" db="EMBL/GenBank/DDBJ databases">
        <title>Limnoglobus roseus gen. nov., sp. nov., a novel freshwater planctomycete with a giant genome from the family Gemmataceae.</title>
        <authorList>
            <person name="Kulichevskaya I.S."/>
            <person name="Naumoff D.G."/>
            <person name="Miroshnikov K."/>
            <person name="Ivanova A."/>
            <person name="Philippov D.A."/>
            <person name="Hakobyan A."/>
            <person name="Rijpstra I.C."/>
            <person name="Sinninghe Damste J.S."/>
            <person name="Liesack W."/>
            <person name="Dedysh S.N."/>
        </authorList>
    </citation>
    <scope>NUCLEOTIDE SEQUENCE [LARGE SCALE GENOMIC DNA]</scope>
    <source>
        <strain evidence="5">PX52</strain>
    </source>
</reference>
<dbReference type="EMBL" id="CP042425">
    <property type="protein sequence ID" value="QEL15796.1"/>
    <property type="molecule type" value="Genomic_DNA"/>
</dbReference>
<gene>
    <name evidence="1" type="ORF">PX52LOC_00717</name>
    <name evidence="2" type="ORF">PX52LOC_02732</name>
    <name evidence="3" type="ORF">PX52LOC_03273</name>
    <name evidence="4" type="ORF">PX52LOC_07003</name>
</gene>
<evidence type="ECO:0000313" key="3">
    <source>
        <dbReference type="EMBL" id="QEL16328.1"/>
    </source>
</evidence>
<organism evidence="1 5">
    <name type="scientific">Limnoglobus roseus</name>
    <dbReference type="NCBI Taxonomy" id="2598579"/>
    <lineage>
        <taxon>Bacteria</taxon>
        <taxon>Pseudomonadati</taxon>
        <taxon>Planctomycetota</taxon>
        <taxon>Planctomycetia</taxon>
        <taxon>Gemmatales</taxon>
        <taxon>Gemmataceae</taxon>
        <taxon>Limnoglobus</taxon>
    </lineage>
</organism>
<evidence type="ECO:0000313" key="5">
    <source>
        <dbReference type="Proteomes" id="UP000324974"/>
    </source>
</evidence>
<dbReference type="KEGG" id="lrs:PX52LOC_00717"/>
<dbReference type="EMBL" id="CP042425">
    <property type="protein sequence ID" value="QEL16328.1"/>
    <property type="molecule type" value="Genomic_DNA"/>
</dbReference>
<protein>
    <recommendedName>
        <fullName evidence="6">SMI1/KNR4 family protein</fullName>
    </recommendedName>
</protein>
<sequence>MTKEEWLATLDPEAVLQALPRNGVSGRKWRLAAAAFCRRVWPLLADERSRAAVEAAERYADKLISSAEAMEIEGAAAAVTERGWPDGQDAANDASGAAAVSLALWAQADYGAMMAMRWTAGSIGRKGQVEVLNCIFGIPYRRHAVIPPSWLTSTVVALANGIYADRAFDRLPVLADALEEAGCDDPEVLNHCRGDGGHALGCWVVDLVLNKT</sequence>
<dbReference type="KEGG" id="lrs:PX52LOC_02732"/>
<evidence type="ECO:0000313" key="4">
    <source>
        <dbReference type="EMBL" id="QEL19921.1"/>
    </source>
</evidence>
<keyword evidence="5" id="KW-1185">Reference proteome</keyword>
<evidence type="ECO:0008006" key="6">
    <source>
        <dbReference type="Google" id="ProtNLM"/>
    </source>
</evidence>